<evidence type="ECO:0000256" key="1">
    <source>
        <dbReference type="SAM" id="MobiDB-lite"/>
    </source>
</evidence>
<proteinExistence type="predicted"/>
<reference evidence="2 3" key="1">
    <citation type="journal article" date="2016" name="Mol. Biol. Evol.">
        <title>Comparative Genomics of Early-Diverging Mushroom-Forming Fungi Provides Insights into the Origins of Lignocellulose Decay Capabilities.</title>
        <authorList>
            <person name="Nagy L.G."/>
            <person name="Riley R."/>
            <person name="Tritt A."/>
            <person name="Adam C."/>
            <person name="Daum C."/>
            <person name="Floudas D."/>
            <person name="Sun H."/>
            <person name="Yadav J.S."/>
            <person name="Pangilinan J."/>
            <person name="Larsson K.H."/>
            <person name="Matsuura K."/>
            <person name="Barry K."/>
            <person name="Labutti K."/>
            <person name="Kuo R."/>
            <person name="Ohm R.A."/>
            <person name="Bhattacharya S.S."/>
            <person name="Shirouzu T."/>
            <person name="Yoshinaga Y."/>
            <person name="Martin F.M."/>
            <person name="Grigoriev I.V."/>
            <person name="Hibbett D.S."/>
        </authorList>
    </citation>
    <scope>NUCLEOTIDE SEQUENCE [LARGE SCALE GENOMIC DNA]</scope>
    <source>
        <strain evidence="2 3">CBS 109695</strain>
    </source>
</reference>
<protein>
    <submittedName>
        <fullName evidence="2">Uncharacterized protein</fullName>
    </submittedName>
</protein>
<dbReference type="AlphaFoldDB" id="A0A165ZRL4"/>
<dbReference type="Proteomes" id="UP000076532">
    <property type="component" value="Unassembled WGS sequence"/>
</dbReference>
<sequence>MRLTCLTTVHRITRLITQQRELILTQDLIGRLIDRLSSEHSSNMHAAVPELVNGVISKGAPSPGAAHRDGASKLVGYALADRPVPERVRSKPLVGIERNSGTDEPFPRPGIDESRGGQ</sequence>
<organism evidence="2 3">
    <name type="scientific">Athelia psychrophila</name>
    <dbReference type="NCBI Taxonomy" id="1759441"/>
    <lineage>
        <taxon>Eukaryota</taxon>
        <taxon>Fungi</taxon>
        <taxon>Dikarya</taxon>
        <taxon>Basidiomycota</taxon>
        <taxon>Agaricomycotina</taxon>
        <taxon>Agaricomycetes</taxon>
        <taxon>Agaricomycetidae</taxon>
        <taxon>Atheliales</taxon>
        <taxon>Atheliaceae</taxon>
        <taxon>Athelia</taxon>
    </lineage>
</organism>
<dbReference type="STRING" id="436010.A0A165ZRL4"/>
<name>A0A165ZRL4_9AGAM</name>
<gene>
    <name evidence="2" type="ORF">FIBSPDRAFT_872180</name>
</gene>
<keyword evidence="3" id="KW-1185">Reference proteome</keyword>
<evidence type="ECO:0000313" key="3">
    <source>
        <dbReference type="Proteomes" id="UP000076532"/>
    </source>
</evidence>
<dbReference type="EMBL" id="KV417672">
    <property type="protein sequence ID" value="KZP10852.1"/>
    <property type="molecule type" value="Genomic_DNA"/>
</dbReference>
<accession>A0A165ZRL4</accession>
<evidence type="ECO:0000313" key="2">
    <source>
        <dbReference type="EMBL" id="KZP10852.1"/>
    </source>
</evidence>
<feature type="region of interest" description="Disordered" evidence="1">
    <location>
        <begin position="89"/>
        <end position="118"/>
    </location>
</feature>